<keyword evidence="6" id="KW-0472">Membrane</keyword>
<comment type="caution">
    <text evidence="9">The sequence shown here is derived from an EMBL/GenBank/DDBJ whole genome shotgun (WGS) entry which is preliminary data.</text>
</comment>
<dbReference type="Gene3D" id="1.20.144.10">
    <property type="entry name" value="Phosphatidic acid phosphatase type 2/haloperoxidase"/>
    <property type="match status" value="1"/>
</dbReference>
<dbReference type="GO" id="GO:0016787">
    <property type="term" value="F:hydrolase activity"/>
    <property type="evidence" value="ECO:0007669"/>
    <property type="project" value="UniProtKB-KW"/>
</dbReference>
<dbReference type="PANTHER" id="PTHR14969:SF62">
    <property type="entry name" value="DECAPRENYLPHOSPHORYL-5-PHOSPHORIBOSE PHOSPHATASE RV3807C-RELATED"/>
    <property type="match status" value="1"/>
</dbReference>
<keyword evidence="5" id="KW-1133">Transmembrane helix</keyword>
<evidence type="ECO:0000313" key="9">
    <source>
        <dbReference type="EMBL" id="TCK27404.1"/>
    </source>
</evidence>
<evidence type="ECO:0000256" key="2">
    <source>
        <dbReference type="ARBA" id="ARBA00022475"/>
    </source>
</evidence>
<dbReference type="Proteomes" id="UP000295560">
    <property type="component" value="Unassembled WGS sequence"/>
</dbReference>
<keyword evidence="3" id="KW-0812">Transmembrane</keyword>
<dbReference type="Pfam" id="PF01569">
    <property type="entry name" value="PAP2"/>
    <property type="match status" value="1"/>
</dbReference>
<evidence type="ECO:0000256" key="3">
    <source>
        <dbReference type="ARBA" id="ARBA00022692"/>
    </source>
</evidence>
<sequence>MADTLDRSGPSPTGDLSPADPGAGPASGEVALLAAVQDAVARDGWSGDAVVATARGMSLFGEHAAGWLVIGLAGAALDRPRRREWLGSAAAVAFAHGASIGVKRVVRRRRPEHPSVRVLVGTPSRLSFPSSHATSTTAAAVLYGGLLGRRRTPLAVVGLMALSRLVLGVHYPSDVATGTALGAAVGAVARRVLRRRATNRPLSVRKATA</sequence>
<organism evidence="9 10">
    <name type="scientific">Pseudonocardia endophytica</name>
    <dbReference type="NCBI Taxonomy" id="401976"/>
    <lineage>
        <taxon>Bacteria</taxon>
        <taxon>Bacillati</taxon>
        <taxon>Actinomycetota</taxon>
        <taxon>Actinomycetes</taxon>
        <taxon>Pseudonocardiales</taxon>
        <taxon>Pseudonocardiaceae</taxon>
        <taxon>Pseudonocardia</taxon>
    </lineage>
</organism>
<dbReference type="PANTHER" id="PTHR14969">
    <property type="entry name" value="SPHINGOSINE-1-PHOSPHATE PHOSPHOHYDROLASE"/>
    <property type="match status" value="1"/>
</dbReference>
<evidence type="ECO:0000256" key="7">
    <source>
        <dbReference type="SAM" id="MobiDB-lite"/>
    </source>
</evidence>
<keyword evidence="10" id="KW-1185">Reference proteome</keyword>
<evidence type="ECO:0000256" key="5">
    <source>
        <dbReference type="ARBA" id="ARBA00022989"/>
    </source>
</evidence>
<dbReference type="SUPFAM" id="SSF48317">
    <property type="entry name" value="Acid phosphatase/Vanadium-dependent haloperoxidase"/>
    <property type="match status" value="1"/>
</dbReference>
<evidence type="ECO:0000256" key="4">
    <source>
        <dbReference type="ARBA" id="ARBA00022801"/>
    </source>
</evidence>
<dbReference type="AlphaFoldDB" id="A0A4R1HXA5"/>
<dbReference type="RefSeq" id="WP_207908686.1">
    <property type="nucleotide sequence ID" value="NZ_SMFZ01000001.1"/>
</dbReference>
<dbReference type="GO" id="GO:0005886">
    <property type="term" value="C:plasma membrane"/>
    <property type="evidence" value="ECO:0007669"/>
    <property type="project" value="UniProtKB-SubCell"/>
</dbReference>
<reference evidence="9 10" key="1">
    <citation type="submission" date="2019-03" db="EMBL/GenBank/DDBJ databases">
        <title>Sequencing the genomes of 1000 actinobacteria strains.</title>
        <authorList>
            <person name="Klenk H.-P."/>
        </authorList>
    </citation>
    <scope>NUCLEOTIDE SEQUENCE [LARGE SCALE GENOMIC DNA]</scope>
    <source>
        <strain evidence="9 10">DSM 44969</strain>
    </source>
</reference>
<accession>A0A4R1HXA5</accession>
<feature type="region of interest" description="Disordered" evidence="7">
    <location>
        <begin position="1"/>
        <end position="27"/>
    </location>
</feature>
<evidence type="ECO:0000259" key="8">
    <source>
        <dbReference type="SMART" id="SM00014"/>
    </source>
</evidence>
<evidence type="ECO:0000256" key="1">
    <source>
        <dbReference type="ARBA" id="ARBA00004651"/>
    </source>
</evidence>
<comment type="subcellular location">
    <subcellularLocation>
        <location evidence="1">Cell membrane</location>
        <topology evidence="1">Multi-pass membrane protein</topology>
    </subcellularLocation>
</comment>
<name>A0A4R1HXA5_PSEEN</name>
<keyword evidence="2" id="KW-1003">Cell membrane</keyword>
<evidence type="ECO:0000313" key="10">
    <source>
        <dbReference type="Proteomes" id="UP000295560"/>
    </source>
</evidence>
<dbReference type="CDD" id="cd01610">
    <property type="entry name" value="PAP2_like"/>
    <property type="match status" value="1"/>
</dbReference>
<protein>
    <submittedName>
        <fullName evidence="9">5'-phosphoribosyl-monophospho-decaprenol phosphatase</fullName>
    </submittedName>
</protein>
<dbReference type="SMART" id="SM00014">
    <property type="entry name" value="acidPPc"/>
    <property type="match status" value="1"/>
</dbReference>
<dbReference type="EMBL" id="SMFZ01000001">
    <property type="protein sequence ID" value="TCK27404.1"/>
    <property type="molecule type" value="Genomic_DNA"/>
</dbReference>
<dbReference type="InterPro" id="IPR036938">
    <property type="entry name" value="PAP2/HPO_sf"/>
</dbReference>
<gene>
    <name evidence="9" type="ORF">EV378_3275</name>
</gene>
<evidence type="ECO:0000256" key="6">
    <source>
        <dbReference type="ARBA" id="ARBA00023136"/>
    </source>
</evidence>
<keyword evidence="4" id="KW-0378">Hydrolase</keyword>
<feature type="domain" description="Phosphatidic acid phosphatase type 2/haloperoxidase" evidence="8">
    <location>
        <begin position="86"/>
        <end position="190"/>
    </location>
</feature>
<dbReference type="InterPro" id="IPR000326">
    <property type="entry name" value="PAP2/HPO"/>
</dbReference>
<proteinExistence type="predicted"/>